<dbReference type="PROSITE" id="PS51779">
    <property type="entry name" value="POTRA"/>
    <property type="match status" value="1"/>
</dbReference>
<dbReference type="InterPro" id="IPR005548">
    <property type="entry name" value="Cell_div_FtsQ/DivIB_C"/>
</dbReference>
<comment type="similarity">
    <text evidence="9">Belongs to the FtsQ/DivIB family. FtsQ subfamily.</text>
</comment>
<keyword evidence="6 9" id="KW-1133">Transmembrane helix</keyword>
<comment type="function">
    <text evidence="9">Essential cell division protein. May link together the upstream cell division proteins, which are predominantly cytoplasmic, with the downstream cell division proteins, which are predominantly periplasmic. May control correct divisome assembly.</text>
</comment>
<evidence type="ECO:0000256" key="9">
    <source>
        <dbReference type="HAMAP-Rule" id="MF_00911"/>
    </source>
</evidence>
<dbReference type="Gene3D" id="3.40.50.11690">
    <property type="entry name" value="Cell division protein FtsQ/DivIB"/>
    <property type="match status" value="1"/>
</dbReference>
<evidence type="ECO:0000256" key="8">
    <source>
        <dbReference type="ARBA" id="ARBA00023306"/>
    </source>
</evidence>
<dbReference type="InterPro" id="IPR026579">
    <property type="entry name" value="FtsQ"/>
</dbReference>
<proteinExistence type="inferred from homology"/>
<dbReference type="HAMAP" id="MF_00911">
    <property type="entry name" value="FtsQ_subfam"/>
    <property type="match status" value="1"/>
</dbReference>
<accession>A0ABY6Q9S0</accession>
<sequence length="262" mass="29802">MARNVKRNEPQKTRSRRARFVQSVKRISLAVSLIVVAGLLGLMTQRATDMPVQHIAISGDMRHVARDRVEQVLTPRVAEGFLLTDLAAIADELETLPWVLDANVRREWPGTIHVHVTEQTPIARWGVMSYINQHGDVFDGDTFERYDDLPLLWSEHSEPELLIEHFKLFQMLLTRHRLSVAALNEDRLKQISAQLTDGTEVQFGDKDFAKRVRRFVALLESEQSGANHAIERIDFRYESGAAVLRKNQKFAVTAVSQQQGGQ</sequence>
<evidence type="ECO:0000256" key="6">
    <source>
        <dbReference type="ARBA" id="ARBA00022989"/>
    </source>
</evidence>
<comment type="subcellular location">
    <subcellularLocation>
        <location evidence="9">Cell inner membrane</location>
        <topology evidence="9">Single-pass type II membrane protein</topology>
    </subcellularLocation>
    <subcellularLocation>
        <location evidence="1">Membrane</location>
    </subcellularLocation>
    <text evidence="9">Localizes to the division septum.</text>
</comment>
<gene>
    <name evidence="9" type="primary">ftsQ</name>
    <name evidence="11" type="ORF">E0F26_12005</name>
</gene>
<dbReference type="PANTHER" id="PTHR35851">
    <property type="entry name" value="CELL DIVISION PROTEIN FTSQ"/>
    <property type="match status" value="1"/>
</dbReference>
<evidence type="ECO:0000256" key="4">
    <source>
        <dbReference type="ARBA" id="ARBA00022618"/>
    </source>
</evidence>
<dbReference type="InterPro" id="IPR013685">
    <property type="entry name" value="POTRA_FtsQ_type"/>
</dbReference>
<name>A0ABY6Q9S0_9GAMM</name>
<comment type="subunit">
    <text evidence="9">Part of a complex composed of FtsB, FtsL and FtsQ.</text>
</comment>
<keyword evidence="3 9" id="KW-0997">Cell inner membrane</keyword>
<protein>
    <recommendedName>
        <fullName evidence="9">Cell division protein FtsQ</fullName>
    </recommendedName>
</protein>
<dbReference type="InterPro" id="IPR034746">
    <property type="entry name" value="POTRA"/>
</dbReference>
<keyword evidence="12" id="KW-1185">Reference proteome</keyword>
<evidence type="ECO:0000256" key="2">
    <source>
        <dbReference type="ARBA" id="ARBA00022475"/>
    </source>
</evidence>
<keyword evidence="5 9" id="KW-0812">Transmembrane</keyword>
<evidence type="ECO:0000313" key="12">
    <source>
        <dbReference type="Proteomes" id="UP001317963"/>
    </source>
</evidence>
<reference evidence="11 12" key="1">
    <citation type="submission" date="2019-02" db="EMBL/GenBank/DDBJ databases">
        <title>Halieaceae_genomes.</title>
        <authorList>
            <person name="Li S.-H."/>
        </authorList>
    </citation>
    <scope>NUCLEOTIDE SEQUENCE [LARGE SCALE GENOMIC DNA]</scope>
    <source>
        <strain evidence="11 12">JH123</strain>
    </source>
</reference>
<evidence type="ECO:0000313" key="11">
    <source>
        <dbReference type="EMBL" id="UZP75416.1"/>
    </source>
</evidence>
<feature type="domain" description="POTRA" evidence="10">
    <location>
        <begin position="50"/>
        <end position="119"/>
    </location>
</feature>
<evidence type="ECO:0000256" key="3">
    <source>
        <dbReference type="ARBA" id="ARBA00022519"/>
    </source>
</evidence>
<dbReference type="RefSeq" id="WP_279241904.1">
    <property type="nucleotide sequence ID" value="NZ_CP036501.1"/>
</dbReference>
<evidence type="ECO:0000259" key="10">
    <source>
        <dbReference type="PROSITE" id="PS51779"/>
    </source>
</evidence>
<keyword evidence="8 9" id="KW-0131">Cell cycle</keyword>
<dbReference type="EMBL" id="CP036501">
    <property type="protein sequence ID" value="UZP75416.1"/>
    <property type="molecule type" value="Genomic_DNA"/>
</dbReference>
<evidence type="ECO:0000256" key="7">
    <source>
        <dbReference type="ARBA" id="ARBA00023136"/>
    </source>
</evidence>
<keyword evidence="7 9" id="KW-0472">Membrane</keyword>
<dbReference type="PANTHER" id="PTHR35851:SF1">
    <property type="entry name" value="CELL DIVISION PROTEIN FTSQ"/>
    <property type="match status" value="1"/>
</dbReference>
<keyword evidence="4 9" id="KW-0132">Cell division</keyword>
<keyword evidence="2 9" id="KW-1003">Cell membrane</keyword>
<evidence type="ECO:0000256" key="1">
    <source>
        <dbReference type="ARBA" id="ARBA00004370"/>
    </source>
</evidence>
<dbReference type="Gene3D" id="3.10.20.310">
    <property type="entry name" value="membrane protein fhac"/>
    <property type="match status" value="1"/>
</dbReference>
<evidence type="ECO:0000256" key="5">
    <source>
        <dbReference type="ARBA" id="ARBA00022692"/>
    </source>
</evidence>
<dbReference type="Proteomes" id="UP001317963">
    <property type="component" value="Chromosome"/>
</dbReference>
<dbReference type="Pfam" id="PF08478">
    <property type="entry name" value="POTRA_1"/>
    <property type="match status" value="1"/>
</dbReference>
<dbReference type="InterPro" id="IPR045335">
    <property type="entry name" value="FtsQ_C_sf"/>
</dbReference>
<organism evidence="11 12">
    <name type="scientific">Candidatus Paraluminiphilus aquimaris</name>
    <dbReference type="NCBI Taxonomy" id="2518994"/>
    <lineage>
        <taxon>Bacteria</taxon>
        <taxon>Pseudomonadati</taxon>
        <taxon>Pseudomonadota</taxon>
        <taxon>Gammaproteobacteria</taxon>
        <taxon>Cellvibrionales</taxon>
        <taxon>Halieaceae</taxon>
        <taxon>Candidatus Paraluminiphilus</taxon>
    </lineage>
</organism>
<dbReference type="Pfam" id="PF03799">
    <property type="entry name" value="FtsQ_DivIB_C"/>
    <property type="match status" value="1"/>
</dbReference>